<reference evidence="1 2" key="1">
    <citation type="submission" date="2015-09" db="EMBL/GenBank/DDBJ databases">
        <title>Trachymyrmex zeteki WGS genome.</title>
        <authorList>
            <person name="Nygaard S."/>
            <person name="Hu H."/>
            <person name="Boomsma J."/>
            <person name="Zhang G."/>
        </authorList>
    </citation>
    <scope>NUCLEOTIDE SEQUENCE [LARGE SCALE GENOMIC DNA]</scope>
    <source>
        <strain evidence="1">Tzet28-1</strain>
        <tissue evidence="1">Whole body</tissue>
    </source>
</reference>
<accession>A0A151X9T3</accession>
<keyword evidence="2" id="KW-1185">Reference proteome</keyword>
<organism evidence="1 2">
    <name type="scientific">Mycetomoellerius zeteki</name>
    <dbReference type="NCBI Taxonomy" id="64791"/>
    <lineage>
        <taxon>Eukaryota</taxon>
        <taxon>Metazoa</taxon>
        <taxon>Ecdysozoa</taxon>
        <taxon>Arthropoda</taxon>
        <taxon>Hexapoda</taxon>
        <taxon>Insecta</taxon>
        <taxon>Pterygota</taxon>
        <taxon>Neoptera</taxon>
        <taxon>Endopterygota</taxon>
        <taxon>Hymenoptera</taxon>
        <taxon>Apocrita</taxon>
        <taxon>Aculeata</taxon>
        <taxon>Formicoidea</taxon>
        <taxon>Formicidae</taxon>
        <taxon>Myrmicinae</taxon>
        <taxon>Mycetomoellerius</taxon>
    </lineage>
</organism>
<dbReference type="Proteomes" id="UP000075809">
    <property type="component" value="Unassembled WGS sequence"/>
</dbReference>
<protein>
    <submittedName>
        <fullName evidence="1">Uncharacterized protein</fullName>
    </submittedName>
</protein>
<gene>
    <name evidence="1" type="ORF">ALC60_03956</name>
</gene>
<feature type="non-terminal residue" evidence="1">
    <location>
        <position position="1"/>
    </location>
</feature>
<sequence length="123" mass="14265">LQILGIIEIWHDPFELLDTVPTLFFAVVTISKTFCTIYALPQMHEYCLSPKSDEEEQIQNSHALYGRKIGYAYTGDFNSTVKCQIFGTSIYTFLFLNDFESHITIYLLLKTFDNLRDVLIQII</sequence>
<evidence type="ECO:0000313" key="1">
    <source>
        <dbReference type="EMBL" id="KYQ57094.1"/>
    </source>
</evidence>
<dbReference type="STRING" id="64791.A0A151X9T3"/>
<proteinExistence type="predicted"/>
<evidence type="ECO:0000313" key="2">
    <source>
        <dbReference type="Proteomes" id="UP000075809"/>
    </source>
</evidence>
<name>A0A151X9T3_9HYME</name>
<dbReference type="AlphaFoldDB" id="A0A151X9T3"/>
<dbReference type="EMBL" id="KQ982369">
    <property type="protein sequence ID" value="KYQ57094.1"/>
    <property type="molecule type" value="Genomic_DNA"/>
</dbReference>